<comment type="caution">
    <text evidence="2">The sequence shown here is derived from an EMBL/GenBank/DDBJ whole genome shotgun (WGS) entry which is preliminary data.</text>
</comment>
<reference evidence="2" key="2">
    <citation type="submission" date="2021-02" db="EMBL/GenBank/DDBJ databases">
        <authorList>
            <person name="Kimball J.A."/>
            <person name="Haas M.W."/>
            <person name="Macchietto M."/>
            <person name="Kono T."/>
            <person name="Duquette J."/>
            <person name="Shao M."/>
        </authorList>
    </citation>
    <scope>NUCLEOTIDE SEQUENCE</scope>
    <source>
        <tissue evidence="2">Fresh leaf tissue</tissue>
    </source>
</reference>
<proteinExistence type="predicted"/>
<gene>
    <name evidence="2" type="ORF">GUJ93_ZPchr0006g42003</name>
</gene>
<evidence type="ECO:0000256" key="1">
    <source>
        <dbReference type="SAM" id="MobiDB-lite"/>
    </source>
</evidence>
<accession>A0A8J5W215</accession>
<protein>
    <submittedName>
        <fullName evidence="2">Uncharacterized protein</fullName>
    </submittedName>
</protein>
<evidence type="ECO:0000313" key="2">
    <source>
        <dbReference type="EMBL" id="KAG8072153.1"/>
    </source>
</evidence>
<name>A0A8J5W215_ZIZPA</name>
<dbReference type="Proteomes" id="UP000729402">
    <property type="component" value="Unassembled WGS sequence"/>
</dbReference>
<keyword evidence="3" id="KW-1185">Reference proteome</keyword>
<reference evidence="2" key="1">
    <citation type="journal article" date="2021" name="bioRxiv">
        <title>Whole Genome Assembly and Annotation of Northern Wild Rice, Zizania palustris L., Supports a Whole Genome Duplication in the Zizania Genus.</title>
        <authorList>
            <person name="Haas M."/>
            <person name="Kono T."/>
            <person name="Macchietto M."/>
            <person name="Millas R."/>
            <person name="McGilp L."/>
            <person name="Shao M."/>
            <person name="Duquette J."/>
            <person name="Hirsch C.N."/>
            <person name="Kimball J."/>
        </authorList>
    </citation>
    <scope>NUCLEOTIDE SEQUENCE</scope>
    <source>
        <tissue evidence="2">Fresh leaf tissue</tissue>
    </source>
</reference>
<sequence>MDRRRNGKAAMAKARSSPARKRQLPARVAWRRVRREERGGSFAAMESEVGRGLWCPGTGSKANCALRKSRNGMEPSKHLMPHSLYLFMQGLNASYCNAYTALNNITHTHRH</sequence>
<evidence type="ECO:0000313" key="3">
    <source>
        <dbReference type="Proteomes" id="UP000729402"/>
    </source>
</evidence>
<dbReference type="EMBL" id="JAAALK010000283">
    <property type="protein sequence ID" value="KAG8072153.1"/>
    <property type="molecule type" value="Genomic_DNA"/>
</dbReference>
<organism evidence="2 3">
    <name type="scientific">Zizania palustris</name>
    <name type="common">Northern wild rice</name>
    <dbReference type="NCBI Taxonomy" id="103762"/>
    <lineage>
        <taxon>Eukaryota</taxon>
        <taxon>Viridiplantae</taxon>
        <taxon>Streptophyta</taxon>
        <taxon>Embryophyta</taxon>
        <taxon>Tracheophyta</taxon>
        <taxon>Spermatophyta</taxon>
        <taxon>Magnoliopsida</taxon>
        <taxon>Liliopsida</taxon>
        <taxon>Poales</taxon>
        <taxon>Poaceae</taxon>
        <taxon>BOP clade</taxon>
        <taxon>Oryzoideae</taxon>
        <taxon>Oryzeae</taxon>
        <taxon>Zizaniinae</taxon>
        <taxon>Zizania</taxon>
    </lineage>
</organism>
<dbReference type="AlphaFoldDB" id="A0A8J5W215"/>
<feature type="region of interest" description="Disordered" evidence="1">
    <location>
        <begin position="1"/>
        <end position="26"/>
    </location>
</feature>